<evidence type="ECO:0000313" key="4">
    <source>
        <dbReference type="Proteomes" id="UP000428260"/>
    </source>
</evidence>
<name>A0A6I6K8R4_9BACT</name>
<keyword evidence="4" id="KW-1185">Reference proteome</keyword>
<dbReference type="InterPro" id="IPR018152">
    <property type="entry name" value="SOD_Cu/Zn_BS"/>
</dbReference>
<sequence length="163" mass="16838">MLQDEKQAEPQVIKAVCVLHPTEGNDVKGIVTFTESSTGVVTVIADLEGLTPGKHGFHIHQYGDCTKPDGTSAGGHFNPEHKDHGGPTDMDRHVGDLGNIEAGEDGTAHIELTDTMLKLNGASSIIGRGIIVHAGEDDLTSQPTGAAGARVACGVIGIADPNS</sequence>
<proteinExistence type="inferred from homology"/>
<dbReference type="KEGG" id="mcos:GM418_04540"/>
<dbReference type="Proteomes" id="UP000428260">
    <property type="component" value="Chromosome"/>
</dbReference>
<dbReference type="CDD" id="cd00305">
    <property type="entry name" value="Cu-Zn_Superoxide_Dismutase"/>
    <property type="match status" value="1"/>
</dbReference>
<dbReference type="InterPro" id="IPR024134">
    <property type="entry name" value="SOD_Cu/Zn_/chaperone"/>
</dbReference>
<dbReference type="InterPro" id="IPR001424">
    <property type="entry name" value="SOD_Cu_Zn_dom"/>
</dbReference>
<comment type="similarity">
    <text evidence="1">Belongs to the Cu-Zn superoxide dismutase family.</text>
</comment>
<gene>
    <name evidence="3" type="ORF">GM418_04540</name>
</gene>
<dbReference type="InterPro" id="IPR036423">
    <property type="entry name" value="SOD-like_Cu/Zn_dom_sf"/>
</dbReference>
<dbReference type="PRINTS" id="PR00068">
    <property type="entry name" value="CUZNDISMTASE"/>
</dbReference>
<accession>A0A6I6K8R4</accession>
<evidence type="ECO:0000259" key="2">
    <source>
        <dbReference type="Pfam" id="PF00080"/>
    </source>
</evidence>
<organism evidence="3 4">
    <name type="scientific">Maribellus comscasis</name>
    <dbReference type="NCBI Taxonomy" id="2681766"/>
    <lineage>
        <taxon>Bacteria</taxon>
        <taxon>Pseudomonadati</taxon>
        <taxon>Bacteroidota</taxon>
        <taxon>Bacteroidia</taxon>
        <taxon>Marinilabiliales</taxon>
        <taxon>Prolixibacteraceae</taxon>
        <taxon>Maribellus</taxon>
    </lineage>
</organism>
<evidence type="ECO:0000256" key="1">
    <source>
        <dbReference type="ARBA" id="ARBA00010457"/>
    </source>
</evidence>
<dbReference type="EMBL" id="CP046401">
    <property type="protein sequence ID" value="QGY48043.1"/>
    <property type="molecule type" value="Genomic_DNA"/>
</dbReference>
<dbReference type="SUPFAM" id="SSF49329">
    <property type="entry name" value="Cu,Zn superoxide dismutase-like"/>
    <property type="match status" value="1"/>
</dbReference>
<evidence type="ECO:0000313" key="3">
    <source>
        <dbReference type="EMBL" id="QGY48043.1"/>
    </source>
</evidence>
<reference evidence="3 4" key="1">
    <citation type="submission" date="2019-11" db="EMBL/GenBank/DDBJ databases">
        <authorList>
            <person name="Zheng R.K."/>
            <person name="Sun C.M."/>
        </authorList>
    </citation>
    <scope>NUCLEOTIDE SEQUENCE [LARGE SCALE GENOMIC DNA]</scope>
    <source>
        <strain evidence="3 4">WC007</strain>
    </source>
</reference>
<dbReference type="GO" id="GO:0006801">
    <property type="term" value="P:superoxide metabolic process"/>
    <property type="evidence" value="ECO:0007669"/>
    <property type="project" value="InterPro"/>
</dbReference>
<dbReference type="Pfam" id="PF00080">
    <property type="entry name" value="Sod_Cu"/>
    <property type="match status" value="1"/>
</dbReference>
<dbReference type="AlphaFoldDB" id="A0A6I6K8R4"/>
<dbReference type="Gene3D" id="2.60.40.200">
    <property type="entry name" value="Superoxide dismutase, copper/zinc binding domain"/>
    <property type="match status" value="1"/>
</dbReference>
<protein>
    <submittedName>
        <fullName evidence="3">Superoxide dismutase family protein</fullName>
    </submittedName>
</protein>
<feature type="domain" description="Superoxide dismutase copper/zinc binding" evidence="2">
    <location>
        <begin position="27"/>
        <end position="156"/>
    </location>
</feature>
<dbReference type="PROSITE" id="PS00087">
    <property type="entry name" value="SOD_CU_ZN_1"/>
    <property type="match status" value="1"/>
</dbReference>
<dbReference type="PANTHER" id="PTHR10003">
    <property type="entry name" value="SUPEROXIDE DISMUTASE CU-ZN -RELATED"/>
    <property type="match status" value="1"/>
</dbReference>
<dbReference type="GO" id="GO:0005507">
    <property type="term" value="F:copper ion binding"/>
    <property type="evidence" value="ECO:0007669"/>
    <property type="project" value="InterPro"/>
</dbReference>